<comment type="caution">
    <text evidence="1">The sequence shown here is derived from an EMBL/GenBank/DDBJ whole genome shotgun (WGS) entry which is preliminary data.</text>
</comment>
<protein>
    <submittedName>
        <fullName evidence="1">Uncharacterized protein</fullName>
    </submittedName>
</protein>
<organism evidence="1 2">
    <name type="scientific">Rhamnusium bicolor</name>
    <dbReference type="NCBI Taxonomy" id="1586634"/>
    <lineage>
        <taxon>Eukaryota</taxon>
        <taxon>Metazoa</taxon>
        <taxon>Ecdysozoa</taxon>
        <taxon>Arthropoda</taxon>
        <taxon>Hexapoda</taxon>
        <taxon>Insecta</taxon>
        <taxon>Pterygota</taxon>
        <taxon>Neoptera</taxon>
        <taxon>Endopterygota</taxon>
        <taxon>Coleoptera</taxon>
        <taxon>Polyphaga</taxon>
        <taxon>Cucujiformia</taxon>
        <taxon>Chrysomeloidea</taxon>
        <taxon>Cerambycidae</taxon>
        <taxon>Lepturinae</taxon>
        <taxon>Rhagiini</taxon>
        <taxon>Rhamnusium</taxon>
    </lineage>
</organism>
<proteinExistence type="predicted"/>
<reference evidence="1" key="1">
    <citation type="journal article" date="2023" name="Insect Mol. Biol.">
        <title>Genome sequencing provides insights into the evolution of gene families encoding plant cell wall-degrading enzymes in longhorned beetles.</title>
        <authorList>
            <person name="Shin N.R."/>
            <person name="Okamura Y."/>
            <person name="Kirsch R."/>
            <person name="Pauchet Y."/>
        </authorList>
    </citation>
    <scope>NUCLEOTIDE SEQUENCE</scope>
    <source>
        <strain evidence="1">RBIC_L_NR</strain>
    </source>
</reference>
<name>A0AAV8WKY4_9CUCU</name>
<dbReference type="AlphaFoldDB" id="A0AAV8WKY4"/>
<evidence type="ECO:0000313" key="1">
    <source>
        <dbReference type="EMBL" id="KAJ8926456.1"/>
    </source>
</evidence>
<accession>A0AAV8WKY4</accession>
<keyword evidence="2" id="KW-1185">Reference proteome</keyword>
<gene>
    <name evidence="1" type="ORF">NQ314_021245</name>
</gene>
<evidence type="ECO:0000313" key="2">
    <source>
        <dbReference type="Proteomes" id="UP001162156"/>
    </source>
</evidence>
<dbReference type="EMBL" id="JANEYF010005896">
    <property type="protein sequence ID" value="KAJ8926456.1"/>
    <property type="molecule type" value="Genomic_DNA"/>
</dbReference>
<sequence length="60" mass="6741">MENVTNNYEQIVIFSKIKPCIPSDDGLFSFIQITALCGSPTLALYQSLSQIFPPFLKKVM</sequence>
<dbReference type="Proteomes" id="UP001162156">
    <property type="component" value="Unassembled WGS sequence"/>
</dbReference>